<name>A0A4Q9QAX2_9APHY</name>
<dbReference type="EMBL" id="ML145086">
    <property type="protein sequence ID" value="TBU64420.1"/>
    <property type="molecule type" value="Genomic_DNA"/>
</dbReference>
<evidence type="ECO:0000313" key="3">
    <source>
        <dbReference type="Proteomes" id="UP000292082"/>
    </source>
</evidence>
<reference evidence="2 3" key="1">
    <citation type="submission" date="2019-01" db="EMBL/GenBank/DDBJ databases">
        <title>Draft genome sequences of three monokaryotic isolates of the white-rot basidiomycete fungus Dichomitus squalens.</title>
        <authorList>
            <consortium name="DOE Joint Genome Institute"/>
            <person name="Lopez S.C."/>
            <person name="Andreopoulos B."/>
            <person name="Pangilinan J."/>
            <person name="Lipzen A."/>
            <person name="Riley R."/>
            <person name="Ahrendt S."/>
            <person name="Ng V."/>
            <person name="Barry K."/>
            <person name="Daum C."/>
            <person name="Grigoriev I.V."/>
            <person name="Hilden K.S."/>
            <person name="Makela M.R."/>
            <person name="de Vries R.P."/>
        </authorList>
    </citation>
    <scope>NUCLEOTIDE SEQUENCE [LARGE SCALE GENOMIC DNA]</scope>
    <source>
        <strain evidence="2 3">CBS 464.89</strain>
    </source>
</reference>
<evidence type="ECO:0000313" key="2">
    <source>
        <dbReference type="EMBL" id="TBU64420.1"/>
    </source>
</evidence>
<keyword evidence="3" id="KW-1185">Reference proteome</keyword>
<accession>A0A4Q9QAX2</accession>
<dbReference type="Proteomes" id="UP000292082">
    <property type="component" value="Unassembled WGS sequence"/>
</dbReference>
<feature type="region of interest" description="Disordered" evidence="1">
    <location>
        <begin position="67"/>
        <end position="86"/>
    </location>
</feature>
<dbReference type="AlphaFoldDB" id="A0A4Q9QAX2"/>
<gene>
    <name evidence="2" type="ORF">BD310DRAFT_914612</name>
</gene>
<organism evidence="2 3">
    <name type="scientific">Dichomitus squalens</name>
    <dbReference type="NCBI Taxonomy" id="114155"/>
    <lineage>
        <taxon>Eukaryota</taxon>
        <taxon>Fungi</taxon>
        <taxon>Dikarya</taxon>
        <taxon>Basidiomycota</taxon>
        <taxon>Agaricomycotina</taxon>
        <taxon>Agaricomycetes</taxon>
        <taxon>Polyporales</taxon>
        <taxon>Polyporaceae</taxon>
        <taxon>Dichomitus</taxon>
    </lineage>
</organism>
<proteinExistence type="predicted"/>
<protein>
    <submittedName>
        <fullName evidence="2">Uncharacterized protein</fullName>
    </submittedName>
</protein>
<sequence length="86" mass="9860">MSVFTKFPRSVCLMVWASASDYVRQGSGVNSGMEREDRWAPVAVGTSIDRVSLLIYQNRHTLQLRSNVPHPASARSHYSRPWFHRN</sequence>
<evidence type="ECO:0000256" key="1">
    <source>
        <dbReference type="SAM" id="MobiDB-lite"/>
    </source>
</evidence>